<dbReference type="GO" id="GO:0017004">
    <property type="term" value="P:cytochrome complex assembly"/>
    <property type="evidence" value="ECO:0007669"/>
    <property type="project" value="UniProtKB-KW"/>
</dbReference>
<evidence type="ECO:0000313" key="10">
    <source>
        <dbReference type="Proteomes" id="UP000019460"/>
    </source>
</evidence>
<dbReference type="OrthoDB" id="9776053at2"/>
<keyword evidence="9" id="KW-0456">Lyase</keyword>
<dbReference type="AlphaFoldDB" id="W9VHV4"/>
<evidence type="ECO:0000313" key="9">
    <source>
        <dbReference type="EMBL" id="EXJ16586.1"/>
    </source>
</evidence>
<dbReference type="InterPro" id="IPR051263">
    <property type="entry name" value="C-type_cytochrome_biogenesis"/>
</dbReference>
<dbReference type="InterPro" id="IPR056412">
    <property type="entry name" value="Ig_CycH"/>
</dbReference>
<dbReference type="InterPro" id="IPR056413">
    <property type="entry name" value="TPR_CcmH_CycH"/>
</dbReference>
<dbReference type="InterPro" id="IPR017560">
    <property type="entry name" value="Cyt_c_biogenesis_CcmI"/>
</dbReference>
<dbReference type="InterPro" id="IPR011990">
    <property type="entry name" value="TPR-like_helical_dom_sf"/>
</dbReference>
<evidence type="ECO:0000256" key="4">
    <source>
        <dbReference type="ARBA" id="ARBA00022803"/>
    </source>
</evidence>
<dbReference type="InterPro" id="IPR019734">
    <property type="entry name" value="TPR_rpt"/>
</dbReference>
<evidence type="ECO:0000256" key="2">
    <source>
        <dbReference type="ARBA" id="ARBA00022737"/>
    </source>
</evidence>
<evidence type="ECO:0000259" key="7">
    <source>
        <dbReference type="Pfam" id="PF23892"/>
    </source>
</evidence>
<evidence type="ECO:0000256" key="1">
    <source>
        <dbReference type="ARBA" id="ARBA00004196"/>
    </source>
</evidence>
<feature type="region of interest" description="Disordered" evidence="6">
    <location>
        <begin position="285"/>
        <end position="324"/>
    </location>
</feature>
<feature type="compositionally biased region" description="Low complexity" evidence="6">
    <location>
        <begin position="309"/>
        <end position="324"/>
    </location>
</feature>
<organism evidence="9 10">
    <name type="scientific">Imhoffiella purpurea</name>
    <dbReference type="NCBI Taxonomy" id="1249627"/>
    <lineage>
        <taxon>Bacteria</taxon>
        <taxon>Pseudomonadati</taxon>
        <taxon>Pseudomonadota</taxon>
        <taxon>Gammaproteobacteria</taxon>
        <taxon>Chromatiales</taxon>
        <taxon>Chromatiaceae</taxon>
        <taxon>Imhoffiella</taxon>
    </lineage>
</organism>
<dbReference type="RefSeq" id="WP_043749289.1">
    <property type="nucleotide sequence ID" value="NZ_AONC01000009.1"/>
</dbReference>
<dbReference type="Pfam" id="PF23914">
    <property type="entry name" value="TPR_CcmH_CycH"/>
    <property type="match status" value="1"/>
</dbReference>
<dbReference type="Proteomes" id="UP000019460">
    <property type="component" value="Unassembled WGS sequence"/>
</dbReference>
<keyword evidence="2" id="KW-0677">Repeat</keyword>
<dbReference type="GO" id="GO:0030313">
    <property type="term" value="C:cell envelope"/>
    <property type="evidence" value="ECO:0007669"/>
    <property type="project" value="UniProtKB-SubCell"/>
</dbReference>
<name>W9VHV4_9GAMM</name>
<protein>
    <submittedName>
        <fullName evidence="9">Cytochrome c heme lyase subunit CcmH</fullName>
    </submittedName>
</protein>
<dbReference type="eggNOG" id="COG4235">
    <property type="taxonomic scope" value="Bacteria"/>
</dbReference>
<dbReference type="PANTHER" id="PTHR47870:SF4">
    <property type="entry name" value="CYTOCHROME C-TYPE BIOGENESIS PROTEIN CYCH"/>
    <property type="match status" value="1"/>
</dbReference>
<reference evidence="9 10" key="1">
    <citation type="submission" date="2012-11" db="EMBL/GenBank/DDBJ databases">
        <title>Genome assembly of Thiorhodococcus sp. AK35.</title>
        <authorList>
            <person name="Nupur N."/>
            <person name="Khatri I."/>
            <person name="Subramanian S."/>
            <person name="Pinnaka A."/>
        </authorList>
    </citation>
    <scope>NUCLEOTIDE SEQUENCE [LARGE SCALE GENOMIC DNA]</scope>
    <source>
        <strain evidence="9 10">AK35</strain>
    </source>
</reference>
<feature type="domain" description="Cytochrome c-type biogenesis protein H Ig-like" evidence="7">
    <location>
        <begin position="326"/>
        <end position="433"/>
    </location>
</feature>
<dbReference type="Gene3D" id="1.25.40.10">
    <property type="entry name" value="Tetratricopeptide repeat domain"/>
    <property type="match status" value="1"/>
</dbReference>
<dbReference type="EMBL" id="AONC01000009">
    <property type="protein sequence ID" value="EXJ16586.1"/>
    <property type="molecule type" value="Genomic_DNA"/>
</dbReference>
<evidence type="ECO:0000256" key="3">
    <source>
        <dbReference type="ARBA" id="ARBA00022748"/>
    </source>
</evidence>
<dbReference type="STRING" id="1249627.D779_4139"/>
<evidence type="ECO:0000256" key="6">
    <source>
        <dbReference type="SAM" id="MobiDB-lite"/>
    </source>
</evidence>
<feature type="repeat" description="TPR" evidence="5">
    <location>
        <begin position="165"/>
        <end position="198"/>
    </location>
</feature>
<keyword evidence="4 5" id="KW-0802">TPR repeat</keyword>
<dbReference type="GO" id="GO:0016829">
    <property type="term" value="F:lyase activity"/>
    <property type="evidence" value="ECO:0007669"/>
    <property type="project" value="UniProtKB-KW"/>
</dbReference>
<accession>W9VHV4</accession>
<dbReference type="NCBIfam" id="TIGR03142">
    <property type="entry name" value="cytochro_ccmI"/>
    <property type="match status" value="1"/>
</dbReference>
<dbReference type="PROSITE" id="PS50005">
    <property type="entry name" value="TPR"/>
    <property type="match status" value="1"/>
</dbReference>
<feature type="domain" description="Cytochrome c-type biogenesis protein H TPR" evidence="8">
    <location>
        <begin position="137"/>
        <end position="271"/>
    </location>
</feature>
<dbReference type="PANTHER" id="PTHR47870">
    <property type="entry name" value="CYTOCHROME C-TYPE BIOGENESIS PROTEIN CCMH"/>
    <property type="match status" value="1"/>
</dbReference>
<dbReference type="GO" id="GO:0005886">
    <property type="term" value="C:plasma membrane"/>
    <property type="evidence" value="ECO:0007669"/>
    <property type="project" value="TreeGrafter"/>
</dbReference>
<evidence type="ECO:0000259" key="8">
    <source>
        <dbReference type="Pfam" id="PF23914"/>
    </source>
</evidence>
<keyword evidence="10" id="KW-1185">Reference proteome</keyword>
<dbReference type="SUPFAM" id="SSF48452">
    <property type="entry name" value="TPR-like"/>
    <property type="match status" value="1"/>
</dbReference>
<dbReference type="Pfam" id="PF23892">
    <property type="entry name" value="Ig_CycH"/>
    <property type="match status" value="1"/>
</dbReference>
<gene>
    <name evidence="9" type="ORF">D779_4139</name>
</gene>
<keyword evidence="3" id="KW-0201">Cytochrome c-type biogenesis</keyword>
<comment type="subcellular location">
    <subcellularLocation>
        <location evidence="1">Cell envelope</location>
    </subcellularLocation>
</comment>
<evidence type="ECO:0000256" key="5">
    <source>
        <dbReference type="PROSITE-ProRule" id="PRU00339"/>
    </source>
</evidence>
<dbReference type="PATRIC" id="fig|1249627.3.peg.645"/>
<proteinExistence type="predicted"/>
<sequence length="437" mass="46505">MIIFWILAGGLLALALWIILPPLLRRETAADTPDQNALNLAVFEQRLKELEDDRTADLIEEERYLAARHDLERELLYDVDDAEKPARRPASAASRWLLAALLATAVPASAVLMYLELGNPALIDRIEGSAGQAAAEDGSDTQSGASLEELVGRLQERLKEDPDNVDGWLMLGRTYFATDRIEEGLAAFEKAYQLAPDQVPVMLAYAEALASASPGKSLAGRPAELIRAALEKDPQDPMARWLAGMITFQEGGYQEAADAWQTILDELEPGSDDAKNLGQMIDEARSRVARASETGSGAAETQPAASRDATATAQSGEAAAAESASVTVRVSLAPSIAEQASPEDSVFVFARATQGPPMPLAAKRIQVKDLPAEVVLDDSQAMSPTLKLSGTEQITIGARVSKSGDATPRAGDLEGTAAPIGLDEDAAVSVVIDRVRP</sequence>
<comment type="caution">
    <text evidence="9">The sequence shown here is derived from an EMBL/GenBank/DDBJ whole genome shotgun (WGS) entry which is preliminary data.</text>
</comment>